<dbReference type="PANTHER" id="PTHR46523:SF1">
    <property type="entry name" value="DCTP PYROPHOSPHATASE 1"/>
    <property type="match status" value="1"/>
</dbReference>
<organism evidence="1 2">
    <name type="scientific">Actinospica durhamensis</name>
    <dbReference type="NCBI Taxonomy" id="1508375"/>
    <lineage>
        <taxon>Bacteria</taxon>
        <taxon>Bacillati</taxon>
        <taxon>Actinomycetota</taxon>
        <taxon>Actinomycetes</taxon>
        <taxon>Catenulisporales</taxon>
        <taxon>Actinospicaceae</taxon>
        <taxon>Actinospica</taxon>
    </lineage>
</organism>
<dbReference type="Pfam" id="PF12643">
    <property type="entry name" value="MazG-like"/>
    <property type="match status" value="1"/>
</dbReference>
<gene>
    <name evidence="1" type="ORF">KDL01_21205</name>
</gene>
<sequence length="110" mass="12385">MADSSSELDRTVERLREFAAARSWERFHTPKNLATALVVEAAELAEIFQWLTPEESMDVMSSEASAFRVRDEIADVLAYLLQIADVCGVDPLVALNEKIDRNEIRFAKPS</sequence>
<dbReference type="InterPro" id="IPR052555">
    <property type="entry name" value="dCTP_Pyrophosphatase"/>
</dbReference>
<dbReference type="GO" id="GO:0009143">
    <property type="term" value="P:nucleoside triphosphate catabolic process"/>
    <property type="evidence" value="ECO:0007669"/>
    <property type="project" value="InterPro"/>
</dbReference>
<name>A0A941ENT7_9ACTN</name>
<keyword evidence="2" id="KW-1185">Reference proteome</keyword>
<dbReference type="GO" id="GO:0047429">
    <property type="term" value="F:nucleoside triphosphate diphosphatase activity"/>
    <property type="evidence" value="ECO:0007669"/>
    <property type="project" value="InterPro"/>
</dbReference>
<dbReference type="PANTHER" id="PTHR46523">
    <property type="entry name" value="DCTP PYROPHOSPHATASE 1"/>
    <property type="match status" value="1"/>
</dbReference>
<dbReference type="RefSeq" id="WP_212530295.1">
    <property type="nucleotide sequence ID" value="NZ_JAGSOG010000110.1"/>
</dbReference>
<proteinExistence type="predicted"/>
<dbReference type="Proteomes" id="UP000675781">
    <property type="component" value="Unassembled WGS sequence"/>
</dbReference>
<dbReference type="SUPFAM" id="SSF101386">
    <property type="entry name" value="all-alpha NTP pyrophosphatases"/>
    <property type="match status" value="1"/>
</dbReference>
<evidence type="ECO:0000313" key="1">
    <source>
        <dbReference type="EMBL" id="MBR7835805.1"/>
    </source>
</evidence>
<comment type="caution">
    <text evidence="1">The sequence shown here is derived from an EMBL/GenBank/DDBJ whole genome shotgun (WGS) entry which is preliminary data.</text>
</comment>
<dbReference type="InterPro" id="IPR025984">
    <property type="entry name" value="DCTPP"/>
</dbReference>
<protein>
    <submittedName>
        <fullName evidence="1">Nucleotide pyrophosphohydrolase</fullName>
    </submittedName>
</protein>
<accession>A0A941ENT7</accession>
<dbReference type="CDD" id="cd11537">
    <property type="entry name" value="NTP-PPase_RS21-C6_like"/>
    <property type="match status" value="1"/>
</dbReference>
<evidence type="ECO:0000313" key="2">
    <source>
        <dbReference type="Proteomes" id="UP000675781"/>
    </source>
</evidence>
<dbReference type="PIRSF" id="PIRSF029826">
    <property type="entry name" value="UCP029826_pph"/>
    <property type="match status" value="1"/>
</dbReference>
<dbReference type="Gene3D" id="1.10.287.1080">
    <property type="entry name" value="MazG-like"/>
    <property type="match status" value="1"/>
</dbReference>
<dbReference type="EMBL" id="JAGSOG010000110">
    <property type="protein sequence ID" value="MBR7835805.1"/>
    <property type="molecule type" value="Genomic_DNA"/>
</dbReference>
<reference evidence="1" key="1">
    <citation type="submission" date="2021-04" db="EMBL/GenBank/DDBJ databases">
        <title>Genome based classification of Actinospica acidithermotolerans sp. nov., an actinobacterium isolated from an Indonesian hot spring.</title>
        <authorList>
            <person name="Kusuma A.B."/>
            <person name="Putra K.E."/>
            <person name="Nafisah S."/>
            <person name="Loh J."/>
            <person name="Nouioui I."/>
            <person name="Goodfellow M."/>
        </authorList>
    </citation>
    <scope>NUCLEOTIDE SEQUENCE</scope>
    <source>
        <strain evidence="1">CSCA 57</strain>
    </source>
</reference>
<dbReference type="AlphaFoldDB" id="A0A941ENT7"/>